<feature type="region of interest" description="Disordered" evidence="1">
    <location>
        <begin position="1"/>
        <end position="21"/>
    </location>
</feature>
<name>A0A2P2G1R8_AMYLU</name>
<accession>A0A2P2G1R8</accession>
<evidence type="ECO:0000313" key="3">
    <source>
        <dbReference type="Proteomes" id="UP000256220"/>
    </source>
</evidence>
<comment type="caution">
    <text evidence="2">The sequence shown here is derived from an EMBL/GenBank/DDBJ whole genome shotgun (WGS) entry which is preliminary data.</text>
</comment>
<evidence type="ECO:0000313" key="2">
    <source>
        <dbReference type="EMBL" id="KFU82917.1"/>
    </source>
</evidence>
<reference evidence="2 3" key="1">
    <citation type="journal article" date="2014" name="Genome Announc.">
        <title>Draft Genome Sequence of Amycolatopsis lurida NRRL 2430, Producer of the Glycopeptide Family Antibiotic Ristocetin.</title>
        <authorList>
            <person name="Kwun M.J."/>
            <person name="Hong H.J."/>
        </authorList>
    </citation>
    <scope>NUCLEOTIDE SEQUENCE [LARGE SCALE GENOMIC DNA]</scope>
    <source>
        <strain evidence="2 3">NRRL 2430</strain>
    </source>
</reference>
<organism evidence="2 3">
    <name type="scientific">Amycolatopsis lurida NRRL 2430</name>
    <dbReference type="NCBI Taxonomy" id="1460371"/>
    <lineage>
        <taxon>Bacteria</taxon>
        <taxon>Bacillati</taxon>
        <taxon>Actinomycetota</taxon>
        <taxon>Actinomycetes</taxon>
        <taxon>Pseudonocardiales</taxon>
        <taxon>Pseudonocardiaceae</taxon>
        <taxon>Amycolatopsis</taxon>
    </lineage>
</organism>
<gene>
    <name evidence="2" type="ORF">BB31_00040</name>
</gene>
<evidence type="ECO:0000256" key="1">
    <source>
        <dbReference type="SAM" id="MobiDB-lite"/>
    </source>
</evidence>
<keyword evidence="3" id="KW-1185">Reference proteome</keyword>
<protein>
    <submittedName>
        <fullName evidence="2">Uncharacterized protein</fullName>
    </submittedName>
</protein>
<feature type="compositionally biased region" description="Low complexity" evidence="1">
    <location>
        <begin position="1"/>
        <end position="11"/>
    </location>
</feature>
<proteinExistence type="predicted"/>
<dbReference type="AlphaFoldDB" id="A0A2P2G1R8"/>
<dbReference type="EMBL" id="JFBM01000001">
    <property type="protein sequence ID" value="KFU82917.1"/>
    <property type="molecule type" value="Genomic_DNA"/>
</dbReference>
<dbReference type="Proteomes" id="UP000256220">
    <property type="component" value="Unassembled WGS sequence"/>
</dbReference>
<dbReference type="RefSeq" id="WP_034304121.1">
    <property type="nucleotide sequence ID" value="NZ_JFBM01000001.1"/>
</dbReference>
<sequence length="269" mass="29019">MTITAPPAAQTRRARRDLFPNHPLPAAETALAEVAIARHNGLSPMVGERTSLPGLALTPHAAGAVLRYTGTWTLTHVASGRRVSPPASFLRTHEAALWLENAGVDWDRSMQELHADPAAKAAFGDLYFAMHRAQDAGRPLVYARASWAVRPPLWRIRHRGVVSAEGFETFEDAAALAEVACEYPDSELLLHPDAVVLRDLQPAGWGLRCSSIGCAGGETWIPDDWTGNAATGTRAELAARARAGGWVEHDAGHWTCPGCACHYPLSWEG</sequence>